<dbReference type="AlphaFoldDB" id="A0A8X6NBA1"/>
<accession>A0A8X6NBA1</accession>
<comment type="caution">
    <text evidence="1">The sequence shown here is derived from an EMBL/GenBank/DDBJ whole genome shotgun (WGS) entry which is preliminary data.</text>
</comment>
<keyword evidence="2" id="KW-1185">Reference proteome</keyword>
<name>A0A8X6NBA1_NEPPI</name>
<sequence>MEILASELAAGTSSTVPEASERLGCCLTPRYVYSIRPSIPSELEKRSAENCMYAAEHSALCLYWILTRRNDVIRPCGGGHGTQRYNK</sequence>
<gene>
    <name evidence="1" type="ORF">NPIL_149571</name>
</gene>
<reference evidence="1" key="1">
    <citation type="submission" date="2020-08" db="EMBL/GenBank/DDBJ databases">
        <title>Multicomponent nature underlies the extraordinary mechanical properties of spider dragline silk.</title>
        <authorList>
            <person name="Kono N."/>
            <person name="Nakamura H."/>
            <person name="Mori M."/>
            <person name="Yoshida Y."/>
            <person name="Ohtoshi R."/>
            <person name="Malay A.D."/>
            <person name="Moran D.A.P."/>
            <person name="Tomita M."/>
            <person name="Numata K."/>
            <person name="Arakawa K."/>
        </authorList>
    </citation>
    <scope>NUCLEOTIDE SEQUENCE</scope>
</reference>
<evidence type="ECO:0000313" key="2">
    <source>
        <dbReference type="Proteomes" id="UP000887013"/>
    </source>
</evidence>
<proteinExistence type="predicted"/>
<organism evidence="1 2">
    <name type="scientific">Nephila pilipes</name>
    <name type="common">Giant wood spider</name>
    <name type="synonym">Nephila maculata</name>
    <dbReference type="NCBI Taxonomy" id="299642"/>
    <lineage>
        <taxon>Eukaryota</taxon>
        <taxon>Metazoa</taxon>
        <taxon>Ecdysozoa</taxon>
        <taxon>Arthropoda</taxon>
        <taxon>Chelicerata</taxon>
        <taxon>Arachnida</taxon>
        <taxon>Araneae</taxon>
        <taxon>Araneomorphae</taxon>
        <taxon>Entelegynae</taxon>
        <taxon>Araneoidea</taxon>
        <taxon>Nephilidae</taxon>
        <taxon>Nephila</taxon>
    </lineage>
</organism>
<dbReference type="EMBL" id="BMAW01102360">
    <property type="protein sequence ID" value="GFT03908.1"/>
    <property type="molecule type" value="Genomic_DNA"/>
</dbReference>
<dbReference type="Proteomes" id="UP000887013">
    <property type="component" value="Unassembled WGS sequence"/>
</dbReference>
<protein>
    <submittedName>
        <fullName evidence="1">Uncharacterized protein</fullName>
    </submittedName>
</protein>
<evidence type="ECO:0000313" key="1">
    <source>
        <dbReference type="EMBL" id="GFT03908.1"/>
    </source>
</evidence>